<keyword evidence="4 7" id="KW-0808">Transferase</keyword>
<dbReference type="RefSeq" id="WP_058532588.1">
    <property type="nucleotide sequence ID" value="NZ_CAAAIN010000004.1"/>
</dbReference>
<name>A0A0W0XMJ6_9GAMM</name>
<evidence type="ECO:0000313" key="8">
    <source>
        <dbReference type="Proteomes" id="UP000054608"/>
    </source>
</evidence>
<dbReference type="GO" id="GO:0016746">
    <property type="term" value="F:acyltransferase activity"/>
    <property type="evidence" value="ECO:0007669"/>
    <property type="project" value="UniProtKB-KW"/>
</dbReference>
<keyword evidence="3" id="KW-0997">Cell inner membrane</keyword>
<dbReference type="InterPro" id="IPR004960">
    <property type="entry name" value="LipA_acyltrans"/>
</dbReference>
<evidence type="ECO:0000256" key="4">
    <source>
        <dbReference type="ARBA" id="ARBA00022679"/>
    </source>
</evidence>
<evidence type="ECO:0000256" key="5">
    <source>
        <dbReference type="ARBA" id="ARBA00023136"/>
    </source>
</evidence>
<keyword evidence="2" id="KW-1003">Cell membrane</keyword>
<sequence length="278" mass="32041">MEHKETSHEPSVTWLGRLFYHAFHKPTSQTHTNIHAVFGNRLSDKQKKQLIMAFYSHMITLFKELIICLLRGVKPLKRKTDMQGLEHLLEAVKQNKGVLLLTGHFGNWEIGCPLCYVMLPTSNPAYAVRKPIKRAWAEKLLFANYRRHGLTIIPKNKARGPILDALRRQGLVFITFDQRAPAESKGTLLTDFLNLPAYTYQGLALLANESGAPVVPVSCHRLPKGRHRIEFHPALTWQEDPDSAAALLKNTVIYNQTLERLLLRHPEQWIWSYKRWQL</sequence>
<comment type="subcellular location">
    <subcellularLocation>
        <location evidence="1">Cell inner membrane</location>
    </subcellularLocation>
</comment>
<evidence type="ECO:0000256" key="6">
    <source>
        <dbReference type="ARBA" id="ARBA00023315"/>
    </source>
</evidence>
<dbReference type="CDD" id="cd07984">
    <property type="entry name" value="LPLAT_LABLAT-like"/>
    <property type="match status" value="1"/>
</dbReference>
<dbReference type="PANTHER" id="PTHR30606:SF10">
    <property type="entry name" value="PHOSPHATIDYLINOSITOL MANNOSIDE ACYLTRANSFERASE"/>
    <property type="match status" value="1"/>
</dbReference>
<evidence type="ECO:0000256" key="2">
    <source>
        <dbReference type="ARBA" id="ARBA00022475"/>
    </source>
</evidence>
<dbReference type="GO" id="GO:0009247">
    <property type="term" value="P:glycolipid biosynthetic process"/>
    <property type="evidence" value="ECO:0007669"/>
    <property type="project" value="UniProtKB-ARBA"/>
</dbReference>
<gene>
    <name evidence="7" type="ORF">Lrub_2626</name>
</gene>
<dbReference type="PANTHER" id="PTHR30606">
    <property type="entry name" value="LIPID A BIOSYNTHESIS LAUROYL ACYLTRANSFERASE"/>
    <property type="match status" value="1"/>
</dbReference>
<keyword evidence="5" id="KW-0472">Membrane</keyword>
<dbReference type="AlphaFoldDB" id="A0A0W0XMJ6"/>
<dbReference type="GO" id="GO:0005886">
    <property type="term" value="C:plasma membrane"/>
    <property type="evidence" value="ECO:0007669"/>
    <property type="project" value="UniProtKB-SubCell"/>
</dbReference>
<dbReference type="EMBL" id="LNYT01000022">
    <property type="protein sequence ID" value="KTD45829.1"/>
    <property type="molecule type" value="Genomic_DNA"/>
</dbReference>
<reference evidence="7 8" key="1">
    <citation type="submission" date="2015-11" db="EMBL/GenBank/DDBJ databases">
        <title>Genomic analysis of 38 Legionella species identifies large and diverse effector repertoires.</title>
        <authorList>
            <person name="Burstein D."/>
            <person name="Amaro F."/>
            <person name="Zusman T."/>
            <person name="Lifshitz Z."/>
            <person name="Cohen O."/>
            <person name="Gilbert J.A."/>
            <person name="Pupko T."/>
            <person name="Shuman H.A."/>
            <person name="Segal G."/>
        </authorList>
    </citation>
    <scope>NUCLEOTIDE SEQUENCE [LARGE SCALE GENOMIC DNA]</scope>
    <source>
        <strain evidence="7 8">WA-270A-C2</strain>
    </source>
</reference>
<dbReference type="OrthoDB" id="9803456at2"/>
<dbReference type="Pfam" id="PF03279">
    <property type="entry name" value="Lip_A_acyltrans"/>
    <property type="match status" value="1"/>
</dbReference>
<evidence type="ECO:0000256" key="1">
    <source>
        <dbReference type="ARBA" id="ARBA00004533"/>
    </source>
</evidence>
<dbReference type="STRING" id="458.Lrub_2626"/>
<protein>
    <submittedName>
        <fullName evidence="7">Lipid A lauroyl acyltransferase</fullName>
    </submittedName>
</protein>
<proteinExistence type="predicted"/>
<organism evidence="7 8">
    <name type="scientific">Legionella rubrilucens</name>
    <dbReference type="NCBI Taxonomy" id="458"/>
    <lineage>
        <taxon>Bacteria</taxon>
        <taxon>Pseudomonadati</taxon>
        <taxon>Pseudomonadota</taxon>
        <taxon>Gammaproteobacteria</taxon>
        <taxon>Legionellales</taxon>
        <taxon>Legionellaceae</taxon>
        <taxon>Legionella</taxon>
    </lineage>
</organism>
<keyword evidence="6 7" id="KW-0012">Acyltransferase</keyword>
<evidence type="ECO:0000313" key="7">
    <source>
        <dbReference type="EMBL" id="KTD45829.1"/>
    </source>
</evidence>
<accession>A0A0W0XMJ6</accession>
<dbReference type="PATRIC" id="fig|458.5.peg.2736"/>
<keyword evidence="8" id="KW-1185">Reference proteome</keyword>
<dbReference type="Proteomes" id="UP000054608">
    <property type="component" value="Unassembled WGS sequence"/>
</dbReference>
<comment type="caution">
    <text evidence="7">The sequence shown here is derived from an EMBL/GenBank/DDBJ whole genome shotgun (WGS) entry which is preliminary data.</text>
</comment>
<evidence type="ECO:0000256" key="3">
    <source>
        <dbReference type="ARBA" id="ARBA00022519"/>
    </source>
</evidence>